<sequence>MDADTQHLLYRQGFDKGFHYRDDEIEHLLAVCQEAYDALSPLPGPTTGWGSLWLPVATVFQLLKTTLANRAAPPPPP</sequence>
<gene>
    <name evidence="1" type="ORF">LCGC14_1252000</name>
</gene>
<protein>
    <submittedName>
        <fullName evidence="1">Uncharacterized protein</fullName>
    </submittedName>
</protein>
<name>A0A0F9P6Q2_9ZZZZ</name>
<comment type="caution">
    <text evidence="1">The sequence shown here is derived from an EMBL/GenBank/DDBJ whole genome shotgun (WGS) entry which is preliminary data.</text>
</comment>
<evidence type="ECO:0000313" key="1">
    <source>
        <dbReference type="EMBL" id="KKM89107.1"/>
    </source>
</evidence>
<reference evidence="1" key="1">
    <citation type="journal article" date="2015" name="Nature">
        <title>Complex archaea that bridge the gap between prokaryotes and eukaryotes.</title>
        <authorList>
            <person name="Spang A."/>
            <person name="Saw J.H."/>
            <person name="Jorgensen S.L."/>
            <person name="Zaremba-Niedzwiedzka K."/>
            <person name="Martijn J."/>
            <person name="Lind A.E."/>
            <person name="van Eijk R."/>
            <person name="Schleper C."/>
            <person name="Guy L."/>
            <person name="Ettema T.J."/>
        </authorList>
    </citation>
    <scope>NUCLEOTIDE SEQUENCE</scope>
</reference>
<organism evidence="1">
    <name type="scientific">marine sediment metagenome</name>
    <dbReference type="NCBI Taxonomy" id="412755"/>
    <lineage>
        <taxon>unclassified sequences</taxon>
        <taxon>metagenomes</taxon>
        <taxon>ecological metagenomes</taxon>
    </lineage>
</organism>
<dbReference type="EMBL" id="LAZR01006869">
    <property type="protein sequence ID" value="KKM89107.1"/>
    <property type="molecule type" value="Genomic_DNA"/>
</dbReference>
<accession>A0A0F9P6Q2</accession>
<dbReference type="AlphaFoldDB" id="A0A0F9P6Q2"/>
<proteinExistence type="predicted"/>